<keyword evidence="1" id="KW-0378">Hydrolase</keyword>
<keyword evidence="2" id="KW-1185">Reference proteome</keyword>
<name>A0A128EKG4_9BACT</name>
<dbReference type="AlphaFoldDB" id="A0A128EKG4"/>
<evidence type="ECO:0000313" key="2">
    <source>
        <dbReference type="Proteomes" id="UP000069632"/>
    </source>
</evidence>
<dbReference type="GO" id="GO:0008233">
    <property type="term" value="F:peptidase activity"/>
    <property type="evidence" value="ECO:0007669"/>
    <property type="project" value="UniProtKB-KW"/>
</dbReference>
<sequence length="85" mass="9591">MGIKVAYVILKTLSIVKSCPMYAVSGFELNDNQPIRANKNLSFVLEKDFSISLKKVEPVNFELPQDLSNLNKFDDILPNYIIDAV</sequence>
<evidence type="ECO:0000313" key="1">
    <source>
        <dbReference type="EMBL" id="CZE49419.1"/>
    </source>
</evidence>
<protein>
    <submittedName>
        <fullName evidence="1">Glycoprotease family protein</fullName>
    </submittedName>
</protein>
<dbReference type="Proteomes" id="UP000069632">
    <property type="component" value="Unassembled WGS sequence"/>
</dbReference>
<reference evidence="1 2" key="1">
    <citation type="submission" date="2016-02" db="EMBL/GenBank/DDBJ databases">
        <authorList>
            <consortium name="Pathogen Informatics"/>
        </authorList>
    </citation>
    <scope>NUCLEOTIDE SEQUENCE [LARGE SCALE GENOMIC DNA]</scope>
    <source>
        <strain evidence="1 2">RC20</strain>
    </source>
</reference>
<accession>A0A128EKG4</accession>
<gene>
    <name evidence="1" type="ORF">ERS672216_01904</name>
</gene>
<keyword evidence="1" id="KW-0645">Protease</keyword>
<organism evidence="1 2">
    <name type="scientific">Campylobacter geochelonis</name>
    <dbReference type="NCBI Taxonomy" id="1780362"/>
    <lineage>
        <taxon>Bacteria</taxon>
        <taxon>Pseudomonadati</taxon>
        <taxon>Campylobacterota</taxon>
        <taxon>Epsilonproteobacteria</taxon>
        <taxon>Campylobacterales</taxon>
        <taxon>Campylobacteraceae</taxon>
        <taxon>Campylobacter</taxon>
    </lineage>
</organism>
<dbReference type="GO" id="GO:0006508">
    <property type="term" value="P:proteolysis"/>
    <property type="evidence" value="ECO:0007669"/>
    <property type="project" value="UniProtKB-KW"/>
</dbReference>
<dbReference type="EMBL" id="FIZP01000021">
    <property type="protein sequence ID" value="CZE49419.1"/>
    <property type="molecule type" value="Genomic_DNA"/>
</dbReference>
<proteinExistence type="predicted"/>